<dbReference type="Pfam" id="PF13558">
    <property type="entry name" value="SbcC_Walker_B"/>
    <property type="match status" value="1"/>
</dbReference>
<comment type="caution">
    <text evidence="3">The sequence shown here is derived from an EMBL/GenBank/DDBJ whole genome shotgun (WGS) entry which is preliminary data.</text>
</comment>
<gene>
    <name evidence="3" type="ORF">OUO13_09525</name>
</gene>
<evidence type="ECO:0000259" key="2">
    <source>
        <dbReference type="Pfam" id="PF13476"/>
    </source>
</evidence>
<evidence type="ECO:0000313" key="4">
    <source>
        <dbReference type="Proteomes" id="UP001150830"/>
    </source>
</evidence>
<feature type="coiled-coil region" evidence="1">
    <location>
        <begin position="386"/>
        <end position="413"/>
    </location>
</feature>
<name>A0A9X3EDY0_9GAMM</name>
<protein>
    <submittedName>
        <fullName evidence="3">AAA family ATPase</fullName>
    </submittedName>
</protein>
<dbReference type="RefSeq" id="WP_283173638.1">
    <property type="nucleotide sequence ID" value="NZ_JAPNOA010000026.1"/>
</dbReference>
<feature type="coiled-coil region" evidence="1">
    <location>
        <begin position="899"/>
        <end position="933"/>
    </location>
</feature>
<dbReference type="EMBL" id="JAPNOA010000026">
    <property type="protein sequence ID" value="MCY0965426.1"/>
    <property type="molecule type" value="Genomic_DNA"/>
</dbReference>
<keyword evidence="1" id="KW-0175">Coiled coil</keyword>
<evidence type="ECO:0000313" key="3">
    <source>
        <dbReference type="EMBL" id="MCY0965426.1"/>
    </source>
</evidence>
<dbReference type="SUPFAM" id="SSF52540">
    <property type="entry name" value="P-loop containing nucleoside triphosphate hydrolases"/>
    <property type="match status" value="1"/>
</dbReference>
<dbReference type="InterPro" id="IPR027417">
    <property type="entry name" value="P-loop_NTPase"/>
</dbReference>
<keyword evidence="4" id="KW-1185">Reference proteome</keyword>
<accession>A0A9X3EDY0</accession>
<dbReference type="GO" id="GO:0016887">
    <property type="term" value="F:ATP hydrolysis activity"/>
    <property type="evidence" value="ECO:0007669"/>
    <property type="project" value="InterPro"/>
</dbReference>
<organism evidence="3 4">
    <name type="scientific">Parathalassolituus penaei</name>
    <dbReference type="NCBI Taxonomy" id="2997323"/>
    <lineage>
        <taxon>Bacteria</taxon>
        <taxon>Pseudomonadati</taxon>
        <taxon>Pseudomonadota</taxon>
        <taxon>Gammaproteobacteria</taxon>
        <taxon>Oceanospirillales</taxon>
        <taxon>Oceanospirillaceae</taxon>
        <taxon>Parathalassolituus</taxon>
    </lineage>
</organism>
<sequence length="1226" mass="139593">MRIEQLRFANLNSLVGEWFIDFTRPEYLNDGIFAITGPTGAGKSTLLDAICLALYGRTPRLGKLSRSENEILARQTGDCFAEVTFSTQAGRFRCYWGQHRSRRKADGELQQPRHELVNADTGVVLESKLRDVEVRVPEITGMDFDRFTRSMLLAQGGFAAFLKSSADERAPILEQITGTAIYSQISIHVHELRGRERKKLDDLEAGLQGMVSLTAQQEQQLREDIAHHEVQVQLGQQQADSGRKKLEWRKSLTACGNSLASICEQKELLQQRISTFAPQRQELERARLAAGLMAEFGQVRALRDRQLQLQNTISERLQQLPQQEVLYTELNTRLQRRQLELQAAREEWHALQPQLRQARELDQQIRERQQLWHALVEQQEAQVLALETGQKRQQQLRERQARHQQQLEQTRQLMNQKAVDEQLRERLAGIEQQALALHGQMQRIRQQRDELARLVVQRDQDETEWRQLRLLNDRDTTDLEQAKEQLVQLAEFQQRQLDGQTSLFWRNSLQQQLQHRAGLQRLSELLQQFQGAERGYDVARRRSVDLGQETKFGNERLELVQIRVQTLHMRMEALHMKQSLKQTLNSLDEYRHKLVDGEECPLCGALEHPFALGNVPVPTVTEQDIEEVRSLLASAVQDETTVRIDLGAMQREQQVVDESIATQLERIQELRERVTASIRECGVFASADDLELPGLLVSQIQALDLDLAAIEARIQIADEVEQKIQRQQVALEDVRERMGRNQGRYQQLTAKLEELHIQQDSHGVNLAKEEQLLESQQAAWDVLMQEFGIACDLAADEALVVLRQRQTQWSTLSERLLQLQQEIVLLDSEVRHLDEQLQGLVQVRGCRQVQIDEYALQLESLRAERKGLLDGQLVDDAELVVSQRLESVGAQVEADANLMRQKELEIGQLRAALAQLQQDLEGVVGQLSQAEVAWQASLSAAAFETESAFELAVRSADVVVSLQAAADHLGNDEIRLKHQWQEMTLRRDQLAAQALSDEAEEALEQDLYRYLGVVEGLQQQLGALRQQWRMNQDLVQQQQERLGRVVQQRALYERWDALHQLIGSADGKKYRNFAQGLTFDILIGHANQQLQKMTDRYLLVRNRTVALDLDVMDNWRAGEVRSTRNLSGGEGFLISLALALGLSQMASRQVRVDSLFLDEGFGTLDEDALEVALDTLSGLHSEGKLIGVISHVAALKDRIATRIEVVPGRGGRSRLSGPGCEAIVCK</sequence>
<dbReference type="Proteomes" id="UP001150830">
    <property type="component" value="Unassembled WGS sequence"/>
</dbReference>
<dbReference type="InterPro" id="IPR038729">
    <property type="entry name" value="Rad50/SbcC_AAA"/>
</dbReference>
<feature type="domain" description="Rad50/SbcC-type AAA" evidence="2">
    <location>
        <begin position="6"/>
        <end position="208"/>
    </location>
</feature>
<dbReference type="Gene3D" id="3.40.50.300">
    <property type="entry name" value="P-loop containing nucleotide triphosphate hydrolases"/>
    <property type="match status" value="2"/>
</dbReference>
<dbReference type="GO" id="GO:0006302">
    <property type="term" value="P:double-strand break repair"/>
    <property type="evidence" value="ECO:0007669"/>
    <property type="project" value="InterPro"/>
</dbReference>
<dbReference type="AlphaFoldDB" id="A0A9X3EDY0"/>
<reference evidence="3" key="1">
    <citation type="submission" date="2022-11" db="EMBL/GenBank/DDBJ databases">
        <title>Parathalassolutuus dongxingensis gen. nov., sp. nov., a novel member of family Oceanospirillaceae isolated from a coastal shrimp pond in Guangxi, China.</title>
        <authorList>
            <person name="Chen H."/>
        </authorList>
    </citation>
    <scope>NUCLEOTIDE SEQUENCE</scope>
    <source>
        <strain evidence="3">G-43</strain>
    </source>
</reference>
<dbReference type="PANTHER" id="PTHR32114:SF2">
    <property type="entry name" value="ABC TRANSPORTER ABCH.3"/>
    <property type="match status" value="1"/>
</dbReference>
<evidence type="ECO:0000256" key="1">
    <source>
        <dbReference type="SAM" id="Coils"/>
    </source>
</evidence>
<dbReference type="PANTHER" id="PTHR32114">
    <property type="entry name" value="ABC TRANSPORTER ABCH.3"/>
    <property type="match status" value="1"/>
</dbReference>
<proteinExistence type="predicted"/>
<dbReference type="Pfam" id="PF13476">
    <property type="entry name" value="AAA_23"/>
    <property type="match status" value="1"/>
</dbReference>